<comment type="catalytic activity">
    <reaction evidence="5 6">
        <text>N(1)-(5-phospho-beta-D-ribosyl)glycinamide + (6R)-10-formyltetrahydrofolate = N(2)-formyl-N(1)-(5-phospho-beta-D-ribosyl)glycinamide + (6S)-5,6,7,8-tetrahydrofolate + H(+)</text>
        <dbReference type="Rhea" id="RHEA:15053"/>
        <dbReference type="ChEBI" id="CHEBI:15378"/>
        <dbReference type="ChEBI" id="CHEBI:57453"/>
        <dbReference type="ChEBI" id="CHEBI:143788"/>
        <dbReference type="ChEBI" id="CHEBI:147286"/>
        <dbReference type="ChEBI" id="CHEBI:195366"/>
        <dbReference type="EC" id="2.1.2.2"/>
    </reaction>
</comment>
<dbReference type="InterPro" id="IPR001555">
    <property type="entry name" value="GART_AS"/>
</dbReference>
<evidence type="ECO:0000256" key="6">
    <source>
        <dbReference type="HAMAP-Rule" id="MF_01930"/>
    </source>
</evidence>
<evidence type="ECO:0000259" key="7">
    <source>
        <dbReference type="Pfam" id="PF00551"/>
    </source>
</evidence>
<evidence type="ECO:0000256" key="2">
    <source>
        <dbReference type="ARBA" id="ARBA00022679"/>
    </source>
</evidence>
<keyword evidence="9" id="KW-1185">Reference proteome</keyword>
<comment type="caution">
    <text evidence="8">The sequence shown here is derived from an EMBL/GenBank/DDBJ whole genome shotgun (WGS) entry which is preliminary data.</text>
</comment>
<dbReference type="NCBIfam" id="TIGR00639">
    <property type="entry name" value="PurN"/>
    <property type="match status" value="1"/>
</dbReference>
<dbReference type="GO" id="GO:0006189">
    <property type="term" value="P:'de novo' IMP biosynthetic process"/>
    <property type="evidence" value="ECO:0007669"/>
    <property type="project" value="UniProtKB-UniRule"/>
</dbReference>
<feature type="binding site" evidence="6">
    <location>
        <position position="79"/>
    </location>
    <ligand>
        <name>(6R)-10-formyltetrahydrofolate</name>
        <dbReference type="ChEBI" id="CHEBI:195366"/>
    </ligand>
</feature>
<dbReference type="PANTHER" id="PTHR43369:SF2">
    <property type="entry name" value="PHOSPHORIBOSYLGLYCINAMIDE FORMYLTRANSFERASE"/>
    <property type="match status" value="1"/>
</dbReference>
<evidence type="ECO:0000256" key="4">
    <source>
        <dbReference type="ARBA" id="ARBA00038440"/>
    </source>
</evidence>
<dbReference type="Gene3D" id="3.40.50.170">
    <property type="entry name" value="Formyl transferase, N-terminal domain"/>
    <property type="match status" value="1"/>
</dbReference>
<dbReference type="InterPro" id="IPR004607">
    <property type="entry name" value="GART"/>
</dbReference>
<dbReference type="SUPFAM" id="SSF53328">
    <property type="entry name" value="Formyltransferase"/>
    <property type="match status" value="1"/>
</dbReference>
<reference evidence="8 9" key="1">
    <citation type="submission" date="2019-03" db="EMBL/GenBank/DDBJ databases">
        <title>Genomic Encyclopedia of Type Strains, Phase IV (KMG-IV): sequencing the most valuable type-strain genomes for metagenomic binning, comparative biology and taxonomic classification.</title>
        <authorList>
            <person name="Goeker M."/>
        </authorList>
    </citation>
    <scope>NUCLEOTIDE SEQUENCE [LARGE SCALE GENOMIC DNA]</scope>
    <source>
        <strain evidence="8 9">DSM 103792</strain>
    </source>
</reference>
<dbReference type="HAMAP" id="MF_01930">
    <property type="entry name" value="PurN"/>
    <property type="match status" value="1"/>
</dbReference>
<sequence length="224" mass="24687">MRTRCCFSPKKTFMPCRLLILISGNGSNLQALIDACADGRVDGQIIGVISNVPDAFGLQRAARAGIVTAVVDHRQFENRSAFDQALLATMQSFDADLIVLAGFMRILGDNLVNAYSGRMLNIHPSLLPRYPGLKTHQKALANGDKEHGVTIHFVTAELDGGPLIAQARCPILPEDDEASLAKKVHELEHQLYPLVVQWFASDRLHCQNNQAFLDKQLLMEPVQC</sequence>
<dbReference type="Proteomes" id="UP000295375">
    <property type="component" value="Unassembled WGS sequence"/>
</dbReference>
<dbReference type="InterPro" id="IPR002376">
    <property type="entry name" value="Formyl_transf_N"/>
</dbReference>
<feature type="binding site" evidence="6">
    <location>
        <position position="121"/>
    </location>
    <ligand>
        <name>(6R)-10-formyltetrahydrofolate</name>
        <dbReference type="ChEBI" id="CHEBI:195366"/>
    </ligand>
</feature>
<comment type="similarity">
    <text evidence="4 6">Belongs to the GART family.</text>
</comment>
<dbReference type="Pfam" id="PF00551">
    <property type="entry name" value="Formyl_trans_N"/>
    <property type="match status" value="1"/>
</dbReference>
<proteinExistence type="inferred from homology"/>
<feature type="active site" description="Proton donor" evidence="6">
    <location>
        <position position="123"/>
    </location>
</feature>
<evidence type="ECO:0000256" key="5">
    <source>
        <dbReference type="ARBA" id="ARBA00047664"/>
    </source>
</evidence>
<protein>
    <recommendedName>
        <fullName evidence="6">Phosphoribosylglycinamide formyltransferase</fullName>
        <ecNumber evidence="6">2.1.2.2</ecNumber>
    </recommendedName>
    <alternativeName>
        <fullName evidence="6">5'-phosphoribosylglycinamide transformylase</fullName>
    </alternativeName>
    <alternativeName>
        <fullName evidence="6">GAR transformylase</fullName>
        <shortName evidence="6">GART</shortName>
    </alternativeName>
</protein>
<dbReference type="UniPathway" id="UPA00074">
    <property type="reaction ID" value="UER00126"/>
</dbReference>
<dbReference type="PANTHER" id="PTHR43369">
    <property type="entry name" value="PHOSPHORIBOSYLGLYCINAMIDE FORMYLTRANSFERASE"/>
    <property type="match status" value="1"/>
</dbReference>
<dbReference type="EC" id="2.1.2.2" evidence="6"/>
<name>A0A4R6V043_9GAMM</name>
<dbReference type="GO" id="GO:0005829">
    <property type="term" value="C:cytosol"/>
    <property type="evidence" value="ECO:0007669"/>
    <property type="project" value="TreeGrafter"/>
</dbReference>
<comment type="function">
    <text evidence="6">Catalyzes the transfer of a formyl group from 10-formyltetrahydrofolate to 5-phospho-ribosyl-glycinamide (GAR), producing 5-phospho-ribosyl-N-formylglycinamide (FGAR) and tetrahydrofolate.</text>
</comment>
<comment type="pathway">
    <text evidence="1 6">Purine metabolism; IMP biosynthesis via de novo pathway; N(2)-formyl-N(1)-(5-phospho-D-ribosyl)glycinamide from N(1)-(5-phospho-D-ribosyl)glycinamide (10-formyl THF route): step 1/1.</text>
</comment>
<dbReference type="EMBL" id="SNYM01000001">
    <property type="protein sequence ID" value="TDQ51285.1"/>
    <property type="molecule type" value="Genomic_DNA"/>
</dbReference>
<evidence type="ECO:0000256" key="1">
    <source>
        <dbReference type="ARBA" id="ARBA00005054"/>
    </source>
</evidence>
<organism evidence="8 9">
    <name type="scientific">Permianibacter aggregans</name>
    <dbReference type="NCBI Taxonomy" id="1510150"/>
    <lineage>
        <taxon>Bacteria</taxon>
        <taxon>Pseudomonadati</taxon>
        <taxon>Pseudomonadota</taxon>
        <taxon>Gammaproteobacteria</taxon>
        <taxon>Pseudomonadales</taxon>
        <taxon>Pseudomonadaceae</taxon>
        <taxon>Permianibacter</taxon>
    </lineage>
</organism>
<gene>
    <name evidence="6" type="primary">purN</name>
    <name evidence="8" type="ORF">EV696_101259</name>
</gene>
<dbReference type="GO" id="GO:0004644">
    <property type="term" value="F:phosphoribosylglycinamide formyltransferase activity"/>
    <property type="evidence" value="ECO:0007669"/>
    <property type="project" value="UniProtKB-UniRule"/>
</dbReference>
<feature type="binding site" evidence="6">
    <location>
        <begin position="104"/>
        <end position="107"/>
    </location>
    <ligand>
        <name>(6R)-10-formyltetrahydrofolate</name>
        <dbReference type="ChEBI" id="CHEBI:195366"/>
    </ligand>
</feature>
<feature type="domain" description="Formyl transferase N-terminal" evidence="7">
    <location>
        <begin position="17"/>
        <end position="196"/>
    </location>
</feature>
<feature type="site" description="Raises pKa of active site His" evidence="6">
    <location>
        <position position="159"/>
    </location>
</feature>
<keyword evidence="3 6" id="KW-0658">Purine biosynthesis</keyword>
<dbReference type="PROSITE" id="PS00373">
    <property type="entry name" value="GART"/>
    <property type="match status" value="1"/>
</dbReference>
<accession>A0A4R6V043</accession>
<dbReference type="InterPro" id="IPR036477">
    <property type="entry name" value="Formyl_transf_N_sf"/>
</dbReference>
<feature type="binding site" evidence="6">
    <location>
        <begin position="26"/>
        <end position="28"/>
    </location>
    <ligand>
        <name>N(1)-(5-phospho-beta-D-ribosyl)glycinamide</name>
        <dbReference type="ChEBI" id="CHEBI:143788"/>
    </ligand>
</feature>
<dbReference type="AlphaFoldDB" id="A0A4R6V043"/>
<evidence type="ECO:0000313" key="9">
    <source>
        <dbReference type="Proteomes" id="UP000295375"/>
    </source>
</evidence>
<keyword evidence="2 6" id="KW-0808">Transferase</keyword>
<dbReference type="CDD" id="cd08645">
    <property type="entry name" value="FMT_core_GART"/>
    <property type="match status" value="1"/>
</dbReference>
<evidence type="ECO:0000256" key="3">
    <source>
        <dbReference type="ARBA" id="ARBA00022755"/>
    </source>
</evidence>
<evidence type="ECO:0000313" key="8">
    <source>
        <dbReference type="EMBL" id="TDQ51285.1"/>
    </source>
</evidence>